<sequence>MNVLRGDVSRLQRTMVAVSPAEGSALPRVKPLKYSYEKDIVMYAHFKKGLPIAKLFSTECIYSPNSYRGNARTLIKDLERERPRIVLDLIRSGESLAVRGDVVKQVLSNCERCGYISSQRYCKACLLLYGLNNENYNVGICPRKGRLSASVVMESVEKLKSNDIQTNCGDCACDKNTTVDF</sequence>
<feature type="domain" description="Cytoplasmic tRNA 2-thiolation protein 1 C-terminal" evidence="2">
    <location>
        <begin position="109"/>
        <end position="134"/>
    </location>
</feature>
<dbReference type="AlphaFoldDB" id="A0A915D0J0"/>
<dbReference type="Proteomes" id="UP000887574">
    <property type="component" value="Unplaced"/>
</dbReference>
<dbReference type="GO" id="GO:0002143">
    <property type="term" value="P:tRNA wobble position uridine thiolation"/>
    <property type="evidence" value="ECO:0007669"/>
    <property type="project" value="TreeGrafter"/>
</dbReference>
<dbReference type="PANTHER" id="PTHR11807">
    <property type="entry name" value="ATPASES OF THE PP SUPERFAMILY-RELATED"/>
    <property type="match status" value="1"/>
</dbReference>
<dbReference type="InterPro" id="IPR032442">
    <property type="entry name" value="CTU1_C"/>
</dbReference>
<organism evidence="3 4">
    <name type="scientific">Ditylenchus dipsaci</name>
    <dbReference type="NCBI Taxonomy" id="166011"/>
    <lineage>
        <taxon>Eukaryota</taxon>
        <taxon>Metazoa</taxon>
        <taxon>Ecdysozoa</taxon>
        <taxon>Nematoda</taxon>
        <taxon>Chromadorea</taxon>
        <taxon>Rhabditida</taxon>
        <taxon>Tylenchina</taxon>
        <taxon>Tylenchomorpha</taxon>
        <taxon>Sphaerularioidea</taxon>
        <taxon>Anguinidae</taxon>
        <taxon>Anguininae</taxon>
        <taxon>Ditylenchus</taxon>
    </lineage>
</organism>
<dbReference type="GO" id="GO:0002144">
    <property type="term" value="C:cytosolic tRNA wobble base thiouridylase complex"/>
    <property type="evidence" value="ECO:0007669"/>
    <property type="project" value="TreeGrafter"/>
</dbReference>
<evidence type="ECO:0000256" key="1">
    <source>
        <dbReference type="ARBA" id="ARBA00022679"/>
    </source>
</evidence>
<dbReference type="InterPro" id="IPR014729">
    <property type="entry name" value="Rossmann-like_a/b/a_fold"/>
</dbReference>
<proteinExistence type="predicted"/>
<dbReference type="PANTHER" id="PTHR11807:SF12">
    <property type="entry name" value="CYTOPLASMIC TRNA 2-THIOLATION PROTEIN 1"/>
    <property type="match status" value="1"/>
</dbReference>
<protein>
    <submittedName>
        <fullName evidence="4">Cytoplasmic tRNA 2-thiolation protein 1 C-terminal domain-containing protein</fullName>
    </submittedName>
</protein>
<dbReference type="WBParaSite" id="jg14548">
    <property type="protein sequence ID" value="jg14548"/>
    <property type="gene ID" value="jg14548"/>
</dbReference>
<name>A0A915D0J0_9BILA</name>
<dbReference type="GO" id="GO:0016740">
    <property type="term" value="F:transferase activity"/>
    <property type="evidence" value="ECO:0007669"/>
    <property type="project" value="UniProtKB-KW"/>
</dbReference>
<evidence type="ECO:0000259" key="2">
    <source>
        <dbReference type="Pfam" id="PF16503"/>
    </source>
</evidence>
<dbReference type="Gene3D" id="3.40.50.620">
    <property type="entry name" value="HUPs"/>
    <property type="match status" value="1"/>
</dbReference>
<keyword evidence="1" id="KW-0808">Transferase</keyword>
<dbReference type="SUPFAM" id="SSF52402">
    <property type="entry name" value="Adenine nucleotide alpha hydrolases-like"/>
    <property type="match status" value="1"/>
</dbReference>
<dbReference type="GO" id="GO:0005739">
    <property type="term" value="C:mitochondrion"/>
    <property type="evidence" value="ECO:0007669"/>
    <property type="project" value="TreeGrafter"/>
</dbReference>
<dbReference type="GO" id="GO:0000049">
    <property type="term" value="F:tRNA binding"/>
    <property type="evidence" value="ECO:0007669"/>
    <property type="project" value="TreeGrafter"/>
</dbReference>
<evidence type="ECO:0000313" key="3">
    <source>
        <dbReference type="Proteomes" id="UP000887574"/>
    </source>
</evidence>
<evidence type="ECO:0000313" key="4">
    <source>
        <dbReference type="WBParaSite" id="jg14548"/>
    </source>
</evidence>
<dbReference type="Pfam" id="PF16503">
    <property type="entry name" value="zn-ribbon_14"/>
    <property type="match status" value="1"/>
</dbReference>
<keyword evidence="3" id="KW-1185">Reference proteome</keyword>
<accession>A0A915D0J0</accession>
<reference evidence="4" key="1">
    <citation type="submission" date="2022-11" db="UniProtKB">
        <authorList>
            <consortium name="WormBaseParasite"/>
        </authorList>
    </citation>
    <scope>IDENTIFICATION</scope>
</reference>